<feature type="transmembrane region" description="Helical" evidence="9">
    <location>
        <begin position="88"/>
        <end position="106"/>
    </location>
</feature>
<proteinExistence type="inferred from homology"/>
<evidence type="ECO:0000256" key="4">
    <source>
        <dbReference type="ARBA" id="ARBA00022519"/>
    </source>
</evidence>
<evidence type="ECO:0000256" key="9">
    <source>
        <dbReference type="SAM" id="Phobius"/>
    </source>
</evidence>
<dbReference type="AlphaFoldDB" id="S0G779"/>
<protein>
    <submittedName>
        <fullName evidence="11">TRAP-type C4-dicarboxylate transporter permease, small subunit DctQ</fullName>
    </submittedName>
</protein>
<feature type="transmembrane region" description="Helical" evidence="9">
    <location>
        <begin position="126"/>
        <end position="147"/>
    </location>
</feature>
<dbReference type="RefSeq" id="WP_006963514.1">
    <property type="nucleotide sequence ID" value="NZ_APJX01000001.1"/>
</dbReference>
<evidence type="ECO:0000256" key="6">
    <source>
        <dbReference type="ARBA" id="ARBA00022989"/>
    </source>
</evidence>
<keyword evidence="2" id="KW-0813">Transport</keyword>
<dbReference type="Pfam" id="PF04290">
    <property type="entry name" value="DctQ"/>
    <property type="match status" value="1"/>
</dbReference>
<evidence type="ECO:0000259" key="10">
    <source>
        <dbReference type="Pfam" id="PF04290"/>
    </source>
</evidence>
<feature type="domain" description="Tripartite ATP-independent periplasmic transporters DctQ component" evidence="10">
    <location>
        <begin position="28"/>
        <end position="155"/>
    </location>
</feature>
<comment type="similarity">
    <text evidence="8">Belongs to the TRAP transporter small permease family.</text>
</comment>
<comment type="caution">
    <text evidence="11">The sequence shown here is derived from an EMBL/GenBank/DDBJ whole genome shotgun (WGS) entry which is preliminary data.</text>
</comment>
<dbReference type="GO" id="GO:0005886">
    <property type="term" value="C:plasma membrane"/>
    <property type="evidence" value="ECO:0007669"/>
    <property type="project" value="UniProtKB-SubCell"/>
</dbReference>
<dbReference type="InterPro" id="IPR007387">
    <property type="entry name" value="TRAP_DctQ"/>
</dbReference>
<organism evidence="11 12">
    <name type="scientific">Desulfotignum phosphitoxidans DSM 13687</name>
    <dbReference type="NCBI Taxonomy" id="1286635"/>
    <lineage>
        <taxon>Bacteria</taxon>
        <taxon>Pseudomonadati</taxon>
        <taxon>Thermodesulfobacteriota</taxon>
        <taxon>Desulfobacteria</taxon>
        <taxon>Desulfobacterales</taxon>
        <taxon>Desulfobacteraceae</taxon>
        <taxon>Desulfotignum</taxon>
    </lineage>
</organism>
<keyword evidence="3" id="KW-1003">Cell membrane</keyword>
<evidence type="ECO:0000313" key="11">
    <source>
        <dbReference type="EMBL" id="EMS80937.1"/>
    </source>
</evidence>
<keyword evidence="7 9" id="KW-0472">Membrane</keyword>
<evidence type="ECO:0000256" key="3">
    <source>
        <dbReference type="ARBA" id="ARBA00022475"/>
    </source>
</evidence>
<feature type="transmembrane region" description="Helical" evidence="9">
    <location>
        <begin position="21"/>
        <end position="40"/>
    </location>
</feature>
<evidence type="ECO:0000256" key="8">
    <source>
        <dbReference type="ARBA" id="ARBA00038436"/>
    </source>
</evidence>
<evidence type="ECO:0000256" key="2">
    <source>
        <dbReference type="ARBA" id="ARBA00022448"/>
    </source>
</evidence>
<dbReference type="EMBL" id="APJX01000001">
    <property type="protein sequence ID" value="EMS80937.1"/>
    <property type="molecule type" value="Genomic_DNA"/>
</dbReference>
<dbReference type="InterPro" id="IPR055348">
    <property type="entry name" value="DctQ"/>
</dbReference>
<keyword evidence="4" id="KW-0997">Cell inner membrane</keyword>
<keyword evidence="12" id="KW-1185">Reference proteome</keyword>
<dbReference type="Proteomes" id="UP000014216">
    <property type="component" value="Unassembled WGS sequence"/>
</dbReference>
<sequence>MKQLLRVIDSISDWSGRICSFLVFFGIFVLAFEVVARYFFGAPTVWAHGYSQRIFGSYFVLVGAYTLFKHGHVRVDIIYWRFSLRVRAFLDLINYALLLIWSFVLIKEGWMFFLSSYEIREADEMVLAHPVYPVKFFLFVGAILITLQGLNRLFVSVFELVKGVKYES</sequence>
<dbReference type="PANTHER" id="PTHR35011:SF4">
    <property type="entry name" value="SLL1102 PROTEIN"/>
    <property type="match status" value="1"/>
</dbReference>
<gene>
    <name evidence="11" type="primary">dctQ1</name>
    <name evidence="11" type="ORF">Dpo_1c00670</name>
</gene>
<evidence type="ECO:0000256" key="5">
    <source>
        <dbReference type="ARBA" id="ARBA00022692"/>
    </source>
</evidence>
<dbReference type="OrthoDB" id="5420906at2"/>
<evidence type="ECO:0000313" key="12">
    <source>
        <dbReference type="Proteomes" id="UP000014216"/>
    </source>
</evidence>
<keyword evidence="6 9" id="KW-1133">Transmembrane helix</keyword>
<evidence type="ECO:0000256" key="7">
    <source>
        <dbReference type="ARBA" id="ARBA00023136"/>
    </source>
</evidence>
<feature type="transmembrane region" description="Helical" evidence="9">
    <location>
        <begin position="52"/>
        <end position="68"/>
    </location>
</feature>
<dbReference type="PANTHER" id="PTHR35011">
    <property type="entry name" value="2,3-DIKETO-L-GULONATE TRAP TRANSPORTER SMALL PERMEASE PROTEIN YIAM"/>
    <property type="match status" value="1"/>
</dbReference>
<evidence type="ECO:0000256" key="1">
    <source>
        <dbReference type="ARBA" id="ARBA00004429"/>
    </source>
</evidence>
<keyword evidence="5 9" id="KW-0812">Transmembrane</keyword>
<comment type="subcellular location">
    <subcellularLocation>
        <location evidence="1">Cell inner membrane</location>
        <topology evidence="1">Multi-pass membrane protein</topology>
    </subcellularLocation>
</comment>
<reference evidence="11 12" key="1">
    <citation type="journal article" date="2013" name="Genome Announc.">
        <title>Draft Genome Sequence of Desulfotignum phosphitoxidans DSM 13687 Strain FiPS-3.</title>
        <authorList>
            <person name="Poehlein A."/>
            <person name="Daniel R."/>
            <person name="Simeonova D.D."/>
        </authorList>
    </citation>
    <scope>NUCLEOTIDE SEQUENCE [LARGE SCALE GENOMIC DNA]</scope>
    <source>
        <strain evidence="11 12">DSM 13687</strain>
    </source>
</reference>
<name>S0G779_9BACT</name>
<accession>S0G779</accession>